<evidence type="ECO:0000256" key="2">
    <source>
        <dbReference type="ARBA" id="ARBA00022692"/>
    </source>
</evidence>
<keyword evidence="8" id="KW-0378">Hydrolase</keyword>
<dbReference type="EMBL" id="JACYFG010000040">
    <property type="protein sequence ID" value="MBD5781173.1"/>
    <property type="molecule type" value="Genomic_DNA"/>
</dbReference>
<dbReference type="Gene3D" id="1.20.1540.10">
    <property type="entry name" value="Rhomboid-like"/>
    <property type="match status" value="1"/>
</dbReference>
<dbReference type="PANTHER" id="PTHR43066">
    <property type="entry name" value="RHOMBOID-RELATED PROTEIN"/>
    <property type="match status" value="1"/>
</dbReference>
<dbReference type="Pfam" id="PF20216">
    <property type="entry name" value="DUF6576"/>
    <property type="match status" value="1"/>
</dbReference>
<evidence type="ECO:0000259" key="6">
    <source>
        <dbReference type="Pfam" id="PF01694"/>
    </source>
</evidence>
<dbReference type="RefSeq" id="WP_191618274.1">
    <property type="nucleotide sequence ID" value="NZ_JACYFG010000040.1"/>
</dbReference>
<evidence type="ECO:0000256" key="4">
    <source>
        <dbReference type="ARBA" id="ARBA00023136"/>
    </source>
</evidence>
<feature type="domain" description="DUF6576" evidence="7">
    <location>
        <begin position="242"/>
        <end position="274"/>
    </location>
</feature>
<feature type="domain" description="Peptidase S54 rhomboid" evidence="6">
    <location>
        <begin position="66"/>
        <end position="200"/>
    </location>
</feature>
<dbReference type="Pfam" id="PF01694">
    <property type="entry name" value="Rhomboid"/>
    <property type="match status" value="1"/>
</dbReference>
<comment type="caution">
    <text evidence="8">The sequence shown here is derived from an EMBL/GenBank/DDBJ whole genome shotgun (WGS) entry which is preliminary data.</text>
</comment>
<feature type="transmembrane region" description="Helical" evidence="5">
    <location>
        <begin position="131"/>
        <end position="150"/>
    </location>
</feature>
<dbReference type="InterPro" id="IPR046483">
    <property type="entry name" value="DUF6576"/>
</dbReference>
<accession>A0A927FD16</accession>
<dbReference type="SUPFAM" id="SSF144091">
    <property type="entry name" value="Rhomboid-like"/>
    <property type="match status" value="1"/>
</dbReference>
<feature type="transmembrane region" description="Helical" evidence="5">
    <location>
        <begin position="29"/>
        <end position="52"/>
    </location>
</feature>
<evidence type="ECO:0000259" key="7">
    <source>
        <dbReference type="Pfam" id="PF20216"/>
    </source>
</evidence>
<sequence length="282" mass="31681">MNFNPVRSTHTHRPLFYLGKIPMDATNTLVALHALTALIVTFGSGWAAATWFNELVYSAAAVKDLRIWTLLTYPFVHGIDLWFAIGLYFFWRFGGEVENLLGTRKFIWLYAALTALPALGLLALSPLIGDLPLIGEGSVHFAIFVGFALIYPSAPMWFNIQVKWFVLLIVGVQTLQYLGYKSWGNLAALWLSILTAFIILHLEGVRSCHAMTDWIQAKLNIKIVTKSKSQPSRSKSVPSITRSKKIDDILDKISRTGFQSLTAEERAALDESSSRYSNRKKR</sequence>
<dbReference type="PANTHER" id="PTHR43066:SF11">
    <property type="entry name" value="PEPTIDASE S54 RHOMBOID DOMAIN-CONTAINING PROTEIN"/>
    <property type="match status" value="1"/>
</dbReference>
<evidence type="ECO:0000256" key="5">
    <source>
        <dbReference type="SAM" id="Phobius"/>
    </source>
</evidence>
<comment type="subcellular location">
    <subcellularLocation>
        <location evidence="1">Membrane</location>
        <topology evidence="1">Multi-pass membrane protein</topology>
    </subcellularLocation>
</comment>
<keyword evidence="9" id="KW-1185">Reference proteome</keyword>
<keyword evidence="8" id="KW-0645">Protease</keyword>
<dbReference type="InterPro" id="IPR035952">
    <property type="entry name" value="Rhomboid-like_sf"/>
</dbReference>
<keyword evidence="3 5" id="KW-1133">Transmembrane helix</keyword>
<reference evidence="8" key="1">
    <citation type="submission" date="2020-09" db="EMBL/GenBank/DDBJ databases">
        <title>Pelagicoccus enzymogenes sp. nov. with an EPS production, isolated from marine sediment.</title>
        <authorList>
            <person name="Feng X."/>
        </authorList>
    </citation>
    <scope>NUCLEOTIDE SEQUENCE</scope>
    <source>
        <strain evidence="8">NFK12</strain>
    </source>
</reference>
<feature type="transmembrane region" description="Helical" evidence="5">
    <location>
        <begin position="162"/>
        <end position="180"/>
    </location>
</feature>
<organism evidence="8 9">
    <name type="scientific">Pelagicoccus enzymogenes</name>
    <dbReference type="NCBI Taxonomy" id="2773457"/>
    <lineage>
        <taxon>Bacteria</taxon>
        <taxon>Pseudomonadati</taxon>
        <taxon>Verrucomicrobiota</taxon>
        <taxon>Opitutia</taxon>
        <taxon>Puniceicoccales</taxon>
        <taxon>Pelagicoccaceae</taxon>
        <taxon>Pelagicoccus</taxon>
    </lineage>
</organism>
<protein>
    <submittedName>
        <fullName evidence="8">Rhomboid family intramembrane serine protease</fullName>
    </submittedName>
</protein>
<dbReference type="InterPro" id="IPR022764">
    <property type="entry name" value="Peptidase_S54_rhomboid_dom"/>
</dbReference>
<proteinExistence type="predicted"/>
<dbReference type="Proteomes" id="UP000622317">
    <property type="component" value="Unassembled WGS sequence"/>
</dbReference>
<feature type="transmembrane region" description="Helical" evidence="5">
    <location>
        <begin position="72"/>
        <end position="94"/>
    </location>
</feature>
<dbReference type="AlphaFoldDB" id="A0A927FD16"/>
<dbReference type="GO" id="GO:0004252">
    <property type="term" value="F:serine-type endopeptidase activity"/>
    <property type="evidence" value="ECO:0007669"/>
    <property type="project" value="InterPro"/>
</dbReference>
<dbReference type="GO" id="GO:0006508">
    <property type="term" value="P:proteolysis"/>
    <property type="evidence" value="ECO:0007669"/>
    <property type="project" value="UniProtKB-KW"/>
</dbReference>
<evidence type="ECO:0000256" key="3">
    <source>
        <dbReference type="ARBA" id="ARBA00022989"/>
    </source>
</evidence>
<feature type="transmembrane region" description="Helical" evidence="5">
    <location>
        <begin position="186"/>
        <end position="202"/>
    </location>
</feature>
<keyword evidence="4 5" id="KW-0472">Membrane</keyword>
<evidence type="ECO:0000256" key="1">
    <source>
        <dbReference type="ARBA" id="ARBA00004141"/>
    </source>
</evidence>
<dbReference type="GO" id="GO:0016020">
    <property type="term" value="C:membrane"/>
    <property type="evidence" value="ECO:0007669"/>
    <property type="project" value="UniProtKB-SubCell"/>
</dbReference>
<evidence type="ECO:0000313" key="8">
    <source>
        <dbReference type="EMBL" id="MBD5781173.1"/>
    </source>
</evidence>
<keyword evidence="2 5" id="KW-0812">Transmembrane</keyword>
<feature type="transmembrane region" description="Helical" evidence="5">
    <location>
        <begin position="106"/>
        <end position="125"/>
    </location>
</feature>
<gene>
    <name evidence="8" type="ORF">IEN85_16860</name>
</gene>
<name>A0A927FD16_9BACT</name>
<evidence type="ECO:0000313" key="9">
    <source>
        <dbReference type="Proteomes" id="UP000622317"/>
    </source>
</evidence>